<dbReference type="EMBL" id="JABCKI010000141">
    <property type="protein sequence ID" value="KAG5652280.1"/>
    <property type="molecule type" value="Genomic_DNA"/>
</dbReference>
<reference evidence="3" key="2">
    <citation type="submission" date="2021-10" db="EMBL/GenBank/DDBJ databases">
        <title>Phylogenomics reveals ancestral predisposition of the termite-cultivated fungus Termitomyces towards a domesticated lifestyle.</title>
        <authorList>
            <person name="Auxier B."/>
            <person name="Grum-Grzhimaylo A."/>
            <person name="Cardenas M.E."/>
            <person name="Lodge J.D."/>
            <person name="Laessoe T."/>
            <person name="Pedersen O."/>
            <person name="Smith M.E."/>
            <person name="Kuyper T.W."/>
            <person name="Franco-Molano E.A."/>
            <person name="Baroni T.J."/>
            <person name="Aanen D.K."/>
        </authorList>
    </citation>
    <scope>NUCLEOTIDE SEQUENCE</scope>
    <source>
        <strain evidence="3">D49</strain>
    </source>
</reference>
<feature type="domain" description="3'-5' exonuclease" evidence="2">
    <location>
        <begin position="89"/>
        <end position="158"/>
    </location>
</feature>
<feature type="compositionally biased region" description="Polar residues" evidence="1">
    <location>
        <begin position="366"/>
        <end position="376"/>
    </location>
</feature>
<evidence type="ECO:0000256" key="1">
    <source>
        <dbReference type="SAM" id="MobiDB-lite"/>
    </source>
</evidence>
<dbReference type="InterPro" id="IPR012337">
    <property type="entry name" value="RNaseH-like_sf"/>
</dbReference>
<dbReference type="AlphaFoldDB" id="A0A9P7GN21"/>
<dbReference type="InterPro" id="IPR002562">
    <property type="entry name" value="3'-5'_exonuclease_dom"/>
</dbReference>
<dbReference type="Gene3D" id="3.30.420.10">
    <property type="entry name" value="Ribonuclease H-like superfamily/Ribonuclease H"/>
    <property type="match status" value="2"/>
</dbReference>
<dbReference type="GO" id="GO:0003676">
    <property type="term" value="F:nucleic acid binding"/>
    <property type="evidence" value="ECO:0007669"/>
    <property type="project" value="InterPro"/>
</dbReference>
<feature type="region of interest" description="Disordered" evidence="1">
    <location>
        <begin position="244"/>
        <end position="302"/>
    </location>
</feature>
<reference evidence="3" key="1">
    <citation type="submission" date="2021-02" db="EMBL/GenBank/DDBJ databases">
        <authorList>
            <person name="Nieuwenhuis M."/>
            <person name="Van De Peppel L.J.J."/>
        </authorList>
    </citation>
    <scope>NUCLEOTIDE SEQUENCE</scope>
    <source>
        <strain evidence="3">D49</strain>
    </source>
</reference>
<feature type="region of interest" description="Disordered" evidence="1">
    <location>
        <begin position="321"/>
        <end position="417"/>
    </location>
</feature>
<dbReference type="Pfam" id="PF01612">
    <property type="entry name" value="DNA_pol_A_exo1"/>
    <property type="match status" value="1"/>
</dbReference>
<dbReference type="CDD" id="cd06141">
    <property type="entry name" value="WRN_exo"/>
    <property type="match status" value="1"/>
</dbReference>
<feature type="region of interest" description="Disordered" evidence="1">
    <location>
        <begin position="199"/>
        <end position="227"/>
    </location>
</feature>
<dbReference type="GO" id="GO:0008408">
    <property type="term" value="F:3'-5' exonuclease activity"/>
    <property type="evidence" value="ECO:0007669"/>
    <property type="project" value="InterPro"/>
</dbReference>
<accession>A0A9P7GN21</accession>
<proteinExistence type="predicted"/>
<dbReference type="Proteomes" id="UP000717328">
    <property type="component" value="Unassembled WGS sequence"/>
</dbReference>
<gene>
    <name evidence="3" type="ORF">H0H81_005540</name>
</gene>
<evidence type="ECO:0000313" key="4">
    <source>
        <dbReference type="Proteomes" id="UP000717328"/>
    </source>
</evidence>
<feature type="compositionally biased region" description="Low complexity" evidence="1">
    <location>
        <begin position="331"/>
        <end position="342"/>
    </location>
</feature>
<organism evidence="3 4">
    <name type="scientific">Sphagnurus paluster</name>
    <dbReference type="NCBI Taxonomy" id="117069"/>
    <lineage>
        <taxon>Eukaryota</taxon>
        <taxon>Fungi</taxon>
        <taxon>Dikarya</taxon>
        <taxon>Basidiomycota</taxon>
        <taxon>Agaricomycotina</taxon>
        <taxon>Agaricomycetes</taxon>
        <taxon>Agaricomycetidae</taxon>
        <taxon>Agaricales</taxon>
        <taxon>Tricholomatineae</taxon>
        <taxon>Lyophyllaceae</taxon>
        <taxon>Sphagnurus</taxon>
    </lineage>
</organism>
<dbReference type="InterPro" id="IPR036397">
    <property type="entry name" value="RNaseH_sf"/>
</dbReference>
<protein>
    <recommendedName>
        <fullName evidence="2">3'-5' exonuclease domain-containing protein</fullName>
    </recommendedName>
</protein>
<sequence length="417" mass="46005">MHQANVQDKVPYGWRKFHPDAALHYIRDPVVADIHIAALTSPVGFDLEWKPVFTKNTPENPVALIQLANKHSILLIQISTMQGDVQKLYTDCDNAQWKGKYTQPIGLARLVEAYENLVLPKGRTCRSNWEAILSPQQTEYAANDAHAGFLIYERLMTMANAMDKVPSPAYYSFDCVRGRLCEPTGMHWNCYNPEYDPGPPPPPKAPKAPRASPISGAESHTPRAPVTVRDARIAVAAAITRVSAMTPRLTPDDNSKTNPPRGLTSQDTREGAIHRINARIPGFSNTASSGPGLTYDDKTLSPKTAPRLSFVSEEGPRIRFSRPNTGSEQYFPSPFSSTASSSRLEPSYQRVPGRFHAGSTEDLPVYSSNPHVQTASAKPPLVPRHDAPGVASDPLLQVNYSRRRRQAKKPPSVSRNN</sequence>
<evidence type="ECO:0000259" key="2">
    <source>
        <dbReference type="Pfam" id="PF01612"/>
    </source>
</evidence>
<name>A0A9P7GN21_9AGAR</name>
<dbReference type="SUPFAM" id="SSF53098">
    <property type="entry name" value="Ribonuclease H-like"/>
    <property type="match status" value="1"/>
</dbReference>
<dbReference type="GO" id="GO:0006139">
    <property type="term" value="P:nucleobase-containing compound metabolic process"/>
    <property type="evidence" value="ECO:0007669"/>
    <property type="project" value="InterPro"/>
</dbReference>
<keyword evidence="4" id="KW-1185">Reference proteome</keyword>
<evidence type="ECO:0000313" key="3">
    <source>
        <dbReference type="EMBL" id="KAG5652280.1"/>
    </source>
</evidence>
<comment type="caution">
    <text evidence="3">The sequence shown here is derived from an EMBL/GenBank/DDBJ whole genome shotgun (WGS) entry which is preliminary data.</text>
</comment>
<dbReference type="OrthoDB" id="1920326at2759"/>